<name>A0A1M6TKQ5_9BACL</name>
<organism evidence="1 2">
    <name type="scientific">Alicyclobacillus tolerans</name>
    <dbReference type="NCBI Taxonomy" id="90970"/>
    <lineage>
        <taxon>Bacteria</taxon>
        <taxon>Bacillati</taxon>
        <taxon>Bacillota</taxon>
        <taxon>Bacilli</taxon>
        <taxon>Bacillales</taxon>
        <taxon>Alicyclobacillaceae</taxon>
        <taxon>Alicyclobacillus</taxon>
    </lineage>
</organism>
<dbReference type="AlphaFoldDB" id="A0A1M6TKQ5"/>
<sequence>MTDDMERFIDEFRQQVRRETLEMVASRLMNSLPVHVIAQVCQLTVSQVEHLRVKAGLPEQERPRRMLLDEPIAKTTVPMALSTKHVLQRHKEATDKLKRYLQKRRDAEW</sequence>
<accession>A0A1M6TKQ5</accession>
<evidence type="ECO:0000313" key="2">
    <source>
        <dbReference type="Proteomes" id="UP000184016"/>
    </source>
</evidence>
<reference evidence="2" key="1">
    <citation type="submission" date="2016-11" db="EMBL/GenBank/DDBJ databases">
        <authorList>
            <person name="Varghese N."/>
            <person name="Submissions S."/>
        </authorList>
    </citation>
    <scope>NUCLEOTIDE SEQUENCE [LARGE SCALE GENOMIC DNA]</scope>
    <source>
        <strain evidence="2">USBA-503</strain>
    </source>
</reference>
<protein>
    <submittedName>
        <fullName evidence="1">Uncharacterized protein</fullName>
    </submittedName>
</protein>
<dbReference type="EMBL" id="FRAF01000017">
    <property type="protein sequence ID" value="SHK57575.1"/>
    <property type="molecule type" value="Genomic_DNA"/>
</dbReference>
<gene>
    <name evidence="1" type="ORF">SAMN05443507_1173</name>
</gene>
<dbReference type="RefSeq" id="WP_072874490.1">
    <property type="nucleotide sequence ID" value="NZ_FRAF01000017.1"/>
</dbReference>
<proteinExistence type="predicted"/>
<dbReference type="STRING" id="1830138.SAMN05443507_1173"/>
<evidence type="ECO:0000313" key="1">
    <source>
        <dbReference type="EMBL" id="SHK57575.1"/>
    </source>
</evidence>
<keyword evidence="2" id="KW-1185">Reference proteome</keyword>
<dbReference type="Proteomes" id="UP000184016">
    <property type="component" value="Unassembled WGS sequence"/>
</dbReference>
<dbReference type="OrthoDB" id="9870101at2"/>